<comment type="subcellular location">
    <subcellularLocation>
        <location evidence="1">Secreted</location>
    </subcellularLocation>
</comment>
<feature type="chain" id="PRO_5002219860" evidence="3">
    <location>
        <begin position="24"/>
        <end position="113"/>
    </location>
</feature>
<feature type="non-terminal residue" evidence="5">
    <location>
        <position position="113"/>
    </location>
</feature>
<proteinExistence type="evidence at transcript level"/>
<dbReference type="InterPro" id="IPR029277">
    <property type="entry name" value="SVWC_dom"/>
</dbReference>
<evidence type="ECO:0000259" key="4">
    <source>
        <dbReference type="SMART" id="SM01318"/>
    </source>
</evidence>
<feature type="domain" description="Single" evidence="4">
    <location>
        <begin position="37"/>
        <end position="103"/>
    </location>
</feature>
<protein>
    <submittedName>
        <fullName evidence="5">Putative secreted protein</fullName>
    </submittedName>
</protein>
<keyword evidence="2" id="KW-0964">Secreted</keyword>
<dbReference type="GO" id="GO:0005576">
    <property type="term" value="C:extracellular region"/>
    <property type="evidence" value="ECO:0007669"/>
    <property type="project" value="UniProtKB-SubCell"/>
</dbReference>
<keyword evidence="3" id="KW-0732">Signal</keyword>
<dbReference type="Pfam" id="PF15430">
    <property type="entry name" value="SVWC"/>
    <property type="match status" value="1"/>
</dbReference>
<accession>A0A0C9SET1</accession>
<reference evidence="5" key="1">
    <citation type="journal article" date="2015" name="PLoS ONE">
        <title>An Insight into the Sialome of the Lone Star Tick, Amblyomma americanum, with a Glimpse on Its Time Dependent Gene Expression.</title>
        <authorList>
            <person name="Karim S."/>
            <person name="Ribeiro J.M."/>
        </authorList>
    </citation>
    <scope>NUCLEOTIDE SEQUENCE</scope>
    <source>
        <tissue evidence="5">Salivary gland</tissue>
    </source>
</reference>
<evidence type="ECO:0000256" key="3">
    <source>
        <dbReference type="SAM" id="SignalP"/>
    </source>
</evidence>
<evidence type="ECO:0000313" key="5">
    <source>
        <dbReference type="EMBL" id="JAG91848.1"/>
    </source>
</evidence>
<name>A0A0C9SET1_AMBAM</name>
<dbReference type="AlphaFoldDB" id="A0A0C9SET1"/>
<organism evidence="5">
    <name type="scientific">Amblyomma americanum</name>
    <name type="common">Lone star tick</name>
    <dbReference type="NCBI Taxonomy" id="6943"/>
    <lineage>
        <taxon>Eukaryota</taxon>
        <taxon>Metazoa</taxon>
        <taxon>Ecdysozoa</taxon>
        <taxon>Arthropoda</taxon>
        <taxon>Chelicerata</taxon>
        <taxon>Arachnida</taxon>
        <taxon>Acari</taxon>
        <taxon>Parasitiformes</taxon>
        <taxon>Ixodida</taxon>
        <taxon>Ixodoidea</taxon>
        <taxon>Ixodidae</taxon>
        <taxon>Amblyomminae</taxon>
        <taxon>Amblyomma</taxon>
    </lineage>
</organism>
<evidence type="ECO:0000256" key="2">
    <source>
        <dbReference type="ARBA" id="ARBA00022525"/>
    </source>
</evidence>
<sequence length="113" mass="12557">MAAISSLVYLFYAIQCFCSGVGAIFKADTVAFISNTCQYGNFFFLKELHLEVECIKVTCDAANKMLTVESCSHPKSQSQECSLKNPFVRNSKQFPYCCAAYTCLKQNDVSFGV</sequence>
<dbReference type="SMART" id="SM01318">
    <property type="entry name" value="SVWC"/>
    <property type="match status" value="1"/>
</dbReference>
<evidence type="ECO:0000256" key="1">
    <source>
        <dbReference type="ARBA" id="ARBA00004613"/>
    </source>
</evidence>
<dbReference type="EMBL" id="GBZX01000892">
    <property type="protein sequence ID" value="JAG91848.1"/>
    <property type="molecule type" value="mRNA"/>
</dbReference>
<feature type="signal peptide" evidence="3">
    <location>
        <begin position="1"/>
        <end position="23"/>
    </location>
</feature>